<comment type="caution">
    <text evidence="2">The sequence shown here is derived from an EMBL/GenBank/DDBJ whole genome shotgun (WGS) entry which is preliminary data.</text>
</comment>
<evidence type="ECO:0008006" key="4">
    <source>
        <dbReference type="Google" id="ProtNLM"/>
    </source>
</evidence>
<evidence type="ECO:0000256" key="1">
    <source>
        <dbReference type="SAM" id="Phobius"/>
    </source>
</evidence>
<evidence type="ECO:0000313" key="3">
    <source>
        <dbReference type="Proteomes" id="UP000177006"/>
    </source>
</evidence>
<sequence>MVTNIQSPKPAAESIPSSSVSPAEVAIVRQPFKVLLEWEAFARPYKARNREYFTTIGAIVFLLAVILLFLKEWLLIGAIIAFAFLNYVLASVPPEKVNYKLTTRGVVVAGKTYFWSTLGRYWFSLKWGIPILHIEHWGLPPQLLLLFDEKVINKDQLKEAINKYLIYEKPEKTVIDKASEWLQKKVPLETEPASPQNSTK</sequence>
<proteinExistence type="predicted"/>
<keyword evidence="1" id="KW-0472">Membrane</keyword>
<protein>
    <recommendedName>
        <fullName evidence="4">DUF5673 domain-containing protein</fullName>
    </recommendedName>
</protein>
<organism evidence="2 3">
    <name type="scientific">Candidatus Beckwithbacteria bacterium RBG_13_42_9</name>
    <dbReference type="NCBI Taxonomy" id="1797457"/>
    <lineage>
        <taxon>Bacteria</taxon>
        <taxon>Candidatus Beckwithiibacteriota</taxon>
    </lineage>
</organism>
<dbReference type="STRING" id="1797457.A2160_04555"/>
<keyword evidence="1" id="KW-1133">Transmembrane helix</keyword>
<name>A0A1F5E9G3_9BACT</name>
<dbReference type="AlphaFoldDB" id="A0A1F5E9G3"/>
<reference evidence="2 3" key="1">
    <citation type="journal article" date="2016" name="Nat. Commun.">
        <title>Thousands of microbial genomes shed light on interconnected biogeochemical processes in an aquifer system.</title>
        <authorList>
            <person name="Anantharaman K."/>
            <person name="Brown C.T."/>
            <person name="Hug L.A."/>
            <person name="Sharon I."/>
            <person name="Castelle C.J."/>
            <person name="Probst A.J."/>
            <person name="Thomas B.C."/>
            <person name="Singh A."/>
            <person name="Wilkins M.J."/>
            <person name="Karaoz U."/>
            <person name="Brodie E.L."/>
            <person name="Williams K.H."/>
            <person name="Hubbard S.S."/>
            <person name="Banfield J.F."/>
        </authorList>
    </citation>
    <scope>NUCLEOTIDE SEQUENCE [LARGE SCALE GENOMIC DNA]</scope>
</reference>
<feature type="transmembrane region" description="Helical" evidence="1">
    <location>
        <begin position="52"/>
        <end position="69"/>
    </location>
</feature>
<dbReference type="Proteomes" id="UP000177006">
    <property type="component" value="Unassembled WGS sequence"/>
</dbReference>
<keyword evidence="1" id="KW-0812">Transmembrane</keyword>
<evidence type="ECO:0000313" key="2">
    <source>
        <dbReference type="EMBL" id="OGD64032.1"/>
    </source>
</evidence>
<gene>
    <name evidence="2" type="ORF">A2160_04555</name>
</gene>
<feature type="transmembrane region" description="Helical" evidence="1">
    <location>
        <begin position="75"/>
        <end position="92"/>
    </location>
</feature>
<dbReference type="EMBL" id="MEZK01000001">
    <property type="protein sequence ID" value="OGD64032.1"/>
    <property type="molecule type" value="Genomic_DNA"/>
</dbReference>
<accession>A0A1F5E9G3</accession>